<comment type="caution">
    <text evidence="1">The sequence shown here is derived from an EMBL/GenBank/DDBJ whole genome shotgun (WGS) entry which is preliminary data.</text>
</comment>
<accession>A0A927C8D2</accession>
<evidence type="ECO:0000313" key="2">
    <source>
        <dbReference type="Proteomes" id="UP000639396"/>
    </source>
</evidence>
<reference evidence="1" key="1">
    <citation type="submission" date="2020-09" db="EMBL/GenBank/DDBJ databases">
        <title>A novel bacterium of genus Paenibacillus, isolated from South China Sea.</title>
        <authorList>
            <person name="Huang H."/>
            <person name="Mo K."/>
            <person name="Hu Y."/>
        </authorList>
    </citation>
    <scope>NUCLEOTIDE SEQUENCE</scope>
    <source>
        <strain evidence="1">IB182363</strain>
    </source>
</reference>
<dbReference type="Proteomes" id="UP000639396">
    <property type="component" value="Unassembled WGS sequence"/>
</dbReference>
<dbReference type="RefSeq" id="WP_190925777.1">
    <property type="nucleotide sequence ID" value="NZ_JACXJA010000006.1"/>
</dbReference>
<protein>
    <submittedName>
        <fullName evidence="1">Uncharacterized protein</fullName>
    </submittedName>
</protein>
<organism evidence="1 2">
    <name type="scientific">Paenibacillus oceani</name>
    <dbReference type="NCBI Taxonomy" id="2772510"/>
    <lineage>
        <taxon>Bacteria</taxon>
        <taxon>Bacillati</taxon>
        <taxon>Bacillota</taxon>
        <taxon>Bacilli</taxon>
        <taxon>Bacillales</taxon>
        <taxon>Paenibacillaceae</taxon>
        <taxon>Paenibacillus</taxon>
    </lineage>
</organism>
<keyword evidence="2" id="KW-1185">Reference proteome</keyword>
<gene>
    <name evidence="1" type="ORF">IDH45_06395</name>
</gene>
<evidence type="ECO:0000313" key="1">
    <source>
        <dbReference type="EMBL" id="MBD2861621.1"/>
    </source>
</evidence>
<sequence>MNPYDFYITPEEYAAAAARGISARTLTWRIREACWPKEKALTTPKRQVQDRSRWMEVARMNGIASKTVRNRVHVLGWSWERAVTEPPRTEEQTRRMMRDHNPARRKYPPEMLALARQNGIKDTTFRCRITKLKWSPERAATTPVMSSQEKGQLAIRALREKRGDINGPIFKRV</sequence>
<name>A0A927C8D2_9BACL</name>
<dbReference type="AlphaFoldDB" id="A0A927C8D2"/>
<proteinExistence type="predicted"/>
<dbReference type="EMBL" id="JACXJA010000006">
    <property type="protein sequence ID" value="MBD2861621.1"/>
    <property type="molecule type" value="Genomic_DNA"/>
</dbReference>